<accession>A0AAN6DBL5</accession>
<protein>
    <submittedName>
        <fullName evidence="3">Uncharacterized protein</fullName>
    </submittedName>
</protein>
<dbReference type="RefSeq" id="XP_043058139.1">
    <property type="nucleotide sequence ID" value="XM_043205368.1"/>
</dbReference>
<feature type="region of interest" description="Disordered" evidence="2">
    <location>
        <begin position="20"/>
        <end position="40"/>
    </location>
</feature>
<evidence type="ECO:0000313" key="4">
    <source>
        <dbReference type="Proteomes" id="UP001196530"/>
    </source>
</evidence>
<proteinExistence type="predicted"/>
<dbReference type="AlphaFoldDB" id="A0AAN6DBL5"/>
<dbReference type="GeneID" id="66128698"/>
<keyword evidence="1" id="KW-0175">Coiled coil</keyword>
<reference evidence="3" key="1">
    <citation type="journal article" date="2021" name="G3 (Bethesda)">
        <title>Genomic diversity, chromosomal rearrangements, and interspecies hybridization in the ogataea polymorpha species complex.</title>
        <authorList>
            <person name="Hanson S.J."/>
            <person name="Cinneide E.O."/>
            <person name="Salzberg L.I."/>
            <person name="Wolfe K.H."/>
            <person name="McGowan J."/>
            <person name="Fitzpatrick D.A."/>
            <person name="Matlin K."/>
        </authorList>
    </citation>
    <scope>NUCLEOTIDE SEQUENCE</scope>
    <source>
        <strain evidence="3">61-244</strain>
    </source>
</reference>
<evidence type="ECO:0000256" key="2">
    <source>
        <dbReference type="SAM" id="MobiDB-lite"/>
    </source>
</evidence>
<comment type="caution">
    <text evidence="3">The sequence shown here is derived from an EMBL/GenBank/DDBJ whole genome shotgun (WGS) entry which is preliminary data.</text>
</comment>
<dbReference type="Proteomes" id="UP001196530">
    <property type="component" value="Unassembled WGS sequence"/>
</dbReference>
<evidence type="ECO:0000313" key="3">
    <source>
        <dbReference type="EMBL" id="KAG7816605.1"/>
    </source>
</evidence>
<organism evidence="3 4">
    <name type="scientific">Pichia angusta</name>
    <name type="common">Yeast</name>
    <name type="synonym">Hansenula polymorpha</name>
    <dbReference type="NCBI Taxonomy" id="870730"/>
    <lineage>
        <taxon>Eukaryota</taxon>
        <taxon>Fungi</taxon>
        <taxon>Dikarya</taxon>
        <taxon>Ascomycota</taxon>
        <taxon>Saccharomycotina</taxon>
        <taxon>Pichiomycetes</taxon>
        <taxon>Pichiales</taxon>
        <taxon>Pichiaceae</taxon>
        <taxon>Ogataea</taxon>
    </lineage>
</organism>
<sequence length="172" mass="20103">MLQPRIRYFSALRVLRSKSPRVPQAGNQVEQPADAKESPLSPAELEAINNIQSSLYRPSDPFLEPSKADLIQQKIDAISQKLERQKQLEQAKYQKLVEEQEQALRPTLSDYKRPITSFLLLGSGVYLLLQYAWTYLEGEEHIIAMEQKTREYEKEIQTLLDQQVPKKKWFWN</sequence>
<feature type="coiled-coil region" evidence="1">
    <location>
        <begin position="68"/>
        <end position="99"/>
    </location>
</feature>
<evidence type="ECO:0000256" key="1">
    <source>
        <dbReference type="SAM" id="Coils"/>
    </source>
</evidence>
<gene>
    <name evidence="3" type="ORF">KL928_004647</name>
</gene>
<name>A0AAN6DBL5_PICAN</name>
<dbReference type="EMBL" id="JAHLUX010000010">
    <property type="protein sequence ID" value="KAG7816605.1"/>
    <property type="molecule type" value="Genomic_DNA"/>
</dbReference>